<organism evidence="2 3">
    <name type="scientific">Kosakonia arachidis</name>
    <dbReference type="NCBI Taxonomy" id="551989"/>
    <lineage>
        <taxon>Bacteria</taxon>
        <taxon>Pseudomonadati</taxon>
        <taxon>Pseudomonadota</taxon>
        <taxon>Gammaproteobacteria</taxon>
        <taxon>Enterobacterales</taxon>
        <taxon>Enterobacteriaceae</taxon>
        <taxon>Kosakonia</taxon>
    </lineage>
</organism>
<gene>
    <name evidence="2" type="ORF">SAMN05192562_102198</name>
</gene>
<name>A0A1I7B0K6_9ENTR</name>
<dbReference type="EMBL" id="FPAU01000002">
    <property type="protein sequence ID" value="SFT80678.1"/>
    <property type="molecule type" value="Genomic_DNA"/>
</dbReference>
<keyword evidence="3" id="KW-1185">Reference proteome</keyword>
<evidence type="ECO:0000256" key="1">
    <source>
        <dbReference type="SAM" id="Phobius"/>
    </source>
</evidence>
<dbReference type="Proteomes" id="UP000199187">
    <property type="component" value="Unassembled WGS sequence"/>
</dbReference>
<proteinExistence type="predicted"/>
<evidence type="ECO:0000313" key="3">
    <source>
        <dbReference type="Proteomes" id="UP000199187"/>
    </source>
</evidence>
<accession>A0A1I7B0K6</accession>
<evidence type="ECO:0000313" key="2">
    <source>
        <dbReference type="EMBL" id="SFT80678.1"/>
    </source>
</evidence>
<sequence length="46" mass="5470">MLLIYVLIIIFLIVIISFSFYRHIKLMSSRTIGVDKKESKKKKVKK</sequence>
<keyword evidence="1" id="KW-1133">Transmembrane helix</keyword>
<keyword evidence="1" id="KW-0472">Membrane</keyword>
<dbReference type="AlphaFoldDB" id="A0A1I7B0K6"/>
<reference evidence="3" key="1">
    <citation type="submission" date="2016-10" db="EMBL/GenBank/DDBJ databases">
        <authorList>
            <person name="Varghese N."/>
            <person name="Submissions S."/>
        </authorList>
    </citation>
    <scope>NUCLEOTIDE SEQUENCE [LARGE SCALE GENOMIC DNA]</scope>
    <source>
        <strain evidence="3">Ah-143</strain>
    </source>
</reference>
<keyword evidence="1" id="KW-0812">Transmembrane</keyword>
<feature type="transmembrane region" description="Helical" evidence="1">
    <location>
        <begin position="6"/>
        <end position="24"/>
    </location>
</feature>
<protein>
    <submittedName>
        <fullName evidence="2">Uncharacterized protein</fullName>
    </submittedName>
</protein>